<comment type="caution">
    <text evidence="2">The sequence shown here is derived from an EMBL/GenBank/DDBJ whole genome shotgun (WGS) entry which is preliminary data.</text>
</comment>
<dbReference type="Gene3D" id="3.40.50.720">
    <property type="entry name" value="NAD(P)-binding Rossmann-like Domain"/>
    <property type="match status" value="1"/>
</dbReference>
<dbReference type="InterPro" id="IPR036291">
    <property type="entry name" value="NAD(P)-bd_dom_sf"/>
</dbReference>
<feature type="domain" description="NAD(P)-binding" evidence="1">
    <location>
        <begin position="14"/>
        <end position="209"/>
    </location>
</feature>
<dbReference type="AlphaFoldDB" id="A0A507DFJ5"/>
<protein>
    <recommendedName>
        <fullName evidence="1">NAD(P)-binding domain-containing protein</fullName>
    </recommendedName>
</protein>
<name>A0A507DFJ5_9FUNG</name>
<dbReference type="PANTHER" id="PTHR15020:SF50">
    <property type="entry name" value="UPF0659 PROTEIN YMR090W"/>
    <property type="match status" value="1"/>
</dbReference>
<keyword evidence="3" id="KW-1185">Reference proteome</keyword>
<reference evidence="2 3" key="1">
    <citation type="journal article" date="2019" name="Sci. Rep.">
        <title>Comparative genomics of chytrid fungi reveal insights into the obligate biotrophic and pathogenic lifestyle of Synchytrium endobioticum.</title>
        <authorList>
            <person name="van de Vossenberg B.T.L.H."/>
            <person name="Warris S."/>
            <person name="Nguyen H.D.T."/>
            <person name="van Gent-Pelzer M.P.E."/>
            <person name="Joly D.L."/>
            <person name="van de Geest H.C."/>
            <person name="Bonants P.J.M."/>
            <person name="Smith D.S."/>
            <person name="Levesque C.A."/>
            <person name="van der Lee T.A.J."/>
        </authorList>
    </citation>
    <scope>NUCLEOTIDE SEQUENCE [LARGE SCALE GENOMIC DNA]</scope>
    <source>
        <strain evidence="2 3">MB42</strain>
    </source>
</reference>
<evidence type="ECO:0000313" key="3">
    <source>
        <dbReference type="Proteomes" id="UP000317494"/>
    </source>
</evidence>
<dbReference type="STRING" id="286115.A0A507DFJ5"/>
<dbReference type="SUPFAM" id="SSF51735">
    <property type="entry name" value="NAD(P)-binding Rossmann-fold domains"/>
    <property type="match status" value="1"/>
</dbReference>
<accession>A0A507DFJ5</accession>
<evidence type="ECO:0000259" key="1">
    <source>
        <dbReference type="Pfam" id="PF13460"/>
    </source>
</evidence>
<dbReference type="PANTHER" id="PTHR15020">
    <property type="entry name" value="FLAVIN REDUCTASE-RELATED"/>
    <property type="match status" value="1"/>
</dbReference>
<dbReference type="Proteomes" id="UP000317494">
    <property type="component" value="Unassembled WGS sequence"/>
</dbReference>
<dbReference type="VEuPathDB" id="FungiDB:SeMB42_g02525"/>
<dbReference type="Pfam" id="PF13460">
    <property type="entry name" value="NAD_binding_10"/>
    <property type="match status" value="1"/>
</dbReference>
<dbReference type="InterPro" id="IPR016040">
    <property type="entry name" value="NAD(P)-bd_dom"/>
</dbReference>
<sequence length="224" mass="24149">MASGSRAYHIGLFGATGATGLHILKQSLQHDKLTILARTPSKLATFIRDSPNVSVIQGDTRNPHDVDKVVASGIDGVINCVGGGTAMFFGGEKDICQVTNKHIVQSMQTHGVSRLVTISGIGVGSGAEFMPWYMTLGRMAVQPLMHHIMDDKEKVEALVTKSGLDYTIVRPPVLTNGPLCGRYRAGVDVVGLSVARADLAHFMLRVFRDEEYAKKIGQTPTIAY</sequence>
<gene>
    <name evidence="2" type="ORF">SeMB42_g02525</name>
</gene>
<proteinExistence type="predicted"/>
<organism evidence="2 3">
    <name type="scientific">Synchytrium endobioticum</name>
    <dbReference type="NCBI Taxonomy" id="286115"/>
    <lineage>
        <taxon>Eukaryota</taxon>
        <taxon>Fungi</taxon>
        <taxon>Fungi incertae sedis</taxon>
        <taxon>Chytridiomycota</taxon>
        <taxon>Chytridiomycota incertae sedis</taxon>
        <taxon>Chytridiomycetes</taxon>
        <taxon>Synchytriales</taxon>
        <taxon>Synchytriaceae</taxon>
        <taxon>Synchytrium</taxon>
    </lineage>
</organism>
<evidence type="ECO:0000313" key="2">
    <source>
        <dbReference type="EMBL" id="TPX49658.1"/>
    </source>
</evidence>
<dbReference type="EMBL" id="QEAN01000079">
    <property type="protein sequence ID" value="TPX49658.1"/>
    <property type="molecule type" value="Genomic_DNA"/>
</dbReference>